<proteinExistence type="predicted"/>
<evidence type="ECO:0000313" key="2">
    <source>
        <dbReference type="EMBL" id="QBM86127.1"/>
    </source>
</evidence>
<dbReference type="GO" id="GO:0005730">
    <property type="term" value="C:nucleolus"/>
    <property type="evidence" value="ECO:0007669"/>
    <property type="project" value="TreeGrafter"/>
</dbReference>
<dbReference type="STRING" id="2163413.A0A4P6XFK4"/>
<dbReference type="Proteomes" id="UP000292447">
    <property type="component" value="Chromosome I"/>
</dbReference>
<dbReference type="AlphaFoldDB" id="A0A4P6XFK4"/>
<feature type="compositionally biased region" description="Low complexity" evidence="1">
    <location>
        <begin position="43"/>
        <end position="55"/>
    </location>
</feature>
<dbReference type="PANTHER" id="PTHR28096">
    <property type="entry name" value="PROTEIN FAF1"/>
    <property type="match status" value="1"/>
</dbReference>
<keyword evidence="3" id="KW-1185">Reference proteome</keyword>
<feature type="compositionally biased region" description="Acidic residues" evidence="1">
    <location>
        <begin position="56"/>
        <end position="71"/>
    </location>
</feature>
<dbReference type="EMBL" id="CP034456">
    <property type="protein sequence ID" value="QBM86127.1"/>
    <property type="molecule type" value="Genomic_DNA"/>
</dbReference>
<name>A0A4P6XFK4_9ASCO</name>
<organism evidence="2 3">
    <name type="scientific">Metschnikowia aff. pulcherrima</name>
    <dbReference type="NCBI Taxonomy" id="2163413"/>
    <lineage>
        <taxon>Eukaryota</taxon>
        <taxon>Fungi</taxon>
        <taxon>Dikarya</taxon>
        <taxon>Ascomycota</taxon>
        <taxon>Saccharomycotina</taxon>
        <taxon>Pichiomycetes</taxon>
        <taxon>Metschnikowiaceae</taxon>
        <taxon>Metschnikowia</taxon>
    </lineage>
</organism>
<protein>
    <recommendedName>
        <fullName evidence="4">Protein FAF1</fullName>
    </recommendedName>
</protein>
<feature type="region of interest" description="Disordered" evidence="1">
    <location>
        <begin position="105"/>
        <end position="133"/>
    </location>
</feature>
<evidence type="ECO:0000313" key="3">
    <source>
        <dbReference type="Proteomes" id="UP000292447"/>
    </source>
</evidence>
<dbReference type="GO" id="GO:0000462">
    <property type="term" value="P:maturation of SSU-rRNA from tricistronic rRNA transcript (SSU-rRNA, 5.8S rRNA, LSU-rRNA)"/>
    <property type="evidence" value="ECO:0007669"/>
    <property type="project" value="TreeGrafter"/>
</dbReference>
<feature type="region of interest" description="Disordered" evidence="1">
    <location>
        <begin position="22"/>
        <end position="79"/>
    </location>
</feature>
<gene>
    <name evidence="2" type="ORF">METSCH_A07630</name>
</gene>
<evidence type="ECO:0008006" key="4">
    <source>
        <dbReference type="Google" id="ProtNLM"/>
    </source>
</evidence>
<dbReference type="PANTHER" id="PTHR28096:SF1">
    <property type="entry name" value="PROTEIN FAF1"/>
    <property type="match status" value="1"/>
</dbReference>
<evidence type="ECO:0000256" key="1">
    <source>
        <dbReference type="SAM" id="MobiDB-lite"/>
    </source>
</evidence>
<accession>A0A4P6XFK4</accession>
<reference evidence="3" key="1">
    <citation type="submission" date="2019-03" db="EMBL/GenBank/DDBJ databases">
        <title>Snf2 controls pulcherriminic acid biosynthesis and connects pigmentation and antifungal activity of the yeast Metschnikowia pulcherrima.</title>
        <authorList>
            <person name="Gore-Lloyd D."/>
            <person name="Sumann I."/>
            <person name="Brachmann A.O."/>
            <person name="Schneeberger K."/>
            <person name="Ortiz-Merino R.A."/>
            <person name="Moreno-Beltran M."/>
            <person name="Schlaefli M."/>
            <person name="Kirner P."/>
            <person name="Santos Kron A."/>
            <person name="Wolfe K.H."/>
            <person name="Piel J."/>
            <person name="Ahrens C.H."/>
            <person name="Henk D."/>
            <person name="Freimoser F.M."/>
        </authorList>
    </citation>
    <scope>NUCLEOTIDE SEQUENCE [LARGE SCALE GENOMIC DNA]</scope>
    <source>
        <strain evidence="3">APC 1.2</strain>
    </source>
</reference>
<sequence>MSDEYMQALEIQRRNFEAQFGSLEEMGFKDRTTQAESSDSDSDSGSNQSSDNSSSSEDESDFGGFDSEDESAIIGKSSDFSARNLTVSPKLGSVKGPKVVLLTESFTPTGPKKNDRKLARSGRVPTIQEQEEKQRQLNKLTKKQQQQAAKEDLENLENDLKLQRLLSESHILAHNVEHSGADLTLQTIDYEAPVGNARRRILDQRIRSASSTNSATGGLPKKLEKMPMSMRKGMIRARDSRVKEYEREAREAGIVLLRVKKGEVRNLDSGRGATVASDRLGVGKKQGPKIRDRGLRIHSVGKSTRNGLRISQLEIDRVNLGKRRK</sequence>
<dbReference type="InterPro" id="IPR053030">
    <property type="entry name" value="Ribosomal_biogenesis_FAF1-like"/>
</dbReference>